<dbReference type="GO" id="GO:0030246">
    <property type="term" value="F:carbohydrate binding"/>
    <property type="evidence" value="ECO:0007669"/>
    <property type="project" value="UniProtKB-ARBA"/>
</dbReference>
<feature type="signal peptide" evidence="4">
    <location>
        <begin position="1"/>
        <end position="21"/>
    </location>
</feature>
<dbReference type="AlphaFoldDB" id="A0A391NYN7"/>
<evidence type="ECO:0000259" key="5">
    <source>
        <dbReference type="Pfam" id="PF13407"/>
    </source>
</evidence>
<gene>
    <name evidence="6" type="ORF">KGMB01110_06970</name>
</gene>
<protein>
    <submittedName>
        <fullName evidence="6">Sugar ABC transporter substrate-binding protein</fullName>
    </submittedName>
</protein>
<dbReference type="Pfam" id="PF13407">
    <property type="entry name" value="Peripla_BP_4"/>
    <property type="match status" value="1"/>
</dbReference>
<dbReference type="InterPro" id="IPR025997">
    <property type="entry name" value="SBP_2_dom"/>
</dbReference>
<name>A0A391NYN7_9FIRM</name>
<evidence type="ECO:0000256" key="1">
    <source>
        <dbReference type="ARBA" id="ARBA00004196"/>
    </source>
</evidence>
<evidence type="ECO:0000256" key="4">
    <source>
        <dbReference type="SAM" id="SignalP"/>
    </source>
</evidence>
<accession>A0A391NYN7</accession>
<dbReference type="EMBL" id="BHGK01000001">
    <property type="protein sequence ID" value="GCA66261.1"/>
    <property type="molecule type" value="Genomic_DNA"/>
</dbReference>
<keyword evidence="7" id="KW-1185">Reference proteome</keyword>
<dbReference type="Gene3D" id="3.40.50.2300">
    <property type="match status" value="2"/>
</dbReference>
<proteinExistence type="inferred from homology"/>
<feature type="chain" id="PRO_5038741819" evidence="4">
    <location>
        <begin position="22"/>
        <end position="375"/>
    </location>
</feature>
<evidence type="ECO:0000313" key="6">
    <source>
        <dbReference type="EMBL" id="GCA66261.1"/>
    </source>
</evidence>
<dbReference type="PANTHER" id="PTHR46847:SF1">
    <property type="entry name" value="D-ALLOSE-BINDING PERIPLASMIC PROTEIN-RELATED"/>
    <property type="match status" value="1"/>
</dbReference>
<dbReference type="PANTHER" id="PTHR46847">
    <property type="entry name" value="D-ALLOSE-BINDING PERIPLASMIC PROTEIN-RELATED"/>
    <property type="match status" value="1"/>
</dbReference>
<reference evidence="7" key="1">
    <citation type="submission" date="2018-09" db="EMBL/GenBank/DDBJ databases">
        <title>Draft Genome Sequence of Mediterraneibacter sp. KCTC 15684.</title>
        <authorList>
            <person name="Kim J.S."/>
            <person name="Han K.I."/>
            <person name="Suh M.K."/>
            <person name="Lee K.C."/>
            <person name="Eom M.K."/>
            <person name="Lee J.H."/>
            <person name="Park S.H."/>
            <person name="Kang S.W."/>
            <person name="Park J.E."/>
            <person name="Oh B.S."/>
            <person name="Yu S.Y."/>
            <person name="Choi S.H."/>
            <person name="Lee D.H."/>
            <person name="Yoon H."/>
            <person name="Kim B."/>
            <person name="Yang S.J."/>
            <person name="Lee J.S."/>
        </authorList>
    </citation>
    <scope>NUCLEOTIDE SEQUENCE [LARGE SCALE GENOMIC DNA]</scope>
    <source>
        <strain evidence="7">KCTC 15684</strain>
    </source>
</reference>
<dbReference type="GO" id="GO:0030313">
    <property type="term" value="C:cell envelope"/>
    <property type="evidence" value="ECO:0007669"/>
    <property type="project" value="UniProtKB-SubCell"/>
</dbReference>
<dbReference type="RefSeq" id="WP_117889095.1">
    <property type="nucleotide sequence ID" value="NZ_BHGK01000001.1"/>
</dbReference>
<comment type="similarity">
    <text evidence="2">Belongs to the bacterial solute-binding protein 2 family.</text>
</comment>
<comment type="caution">
    <text evidence="6">The sequence shown here is derived from an EMBL/GenBank/DDBJ whole genome shotgun (WGS) entry which is preliminary data.</text>
</comment>
<organism evidence="6 7">
    <name type="scientific">Mediterraneibacter butyricigenes</name>
    <dbReference type="NCBI Taxonomy" id="2316025"/>
    <lineage>
        <taxon>Bacteria</taxon>
        <taxon>Bacillati</taxon>
        <taxon>Bacillota</taxon>
        <taxon>Clostridia</taxon>
        <taxon>Lachnospirales</taxon>
        <taxon>Lachnospiraceae</taxon>
        <taxon>Mediterraneibacter</taxon>
    </lineage>
</organism>
<evidence type="ECO:0000256" key="2">
    <source>
        <dbReference type="ARBA" id="ARBA00007639"/>
    </source>
</evidence>
<feature type="domain" description="Periplasmic binding protein" evidence="5">
    <location>
        <begin position="58"/>
        <end position="321"/>
    </location>
</feature>
<keyword evidence="3 4" id="KW-0732">Signal</keyword>
<evidence type="ECO:0000313" key="7">
    <source>
        <dbReference type="Proteomes" id="UP000265643"/>
    </source>
</evidence>
<dbReference type="SUPFAM" id="SSF53822">
    <property type="entry name" value="Periplasmic binding protein-like I"/>
    <property type="match status" value="1"/>
</dbReference>
<evidence type="ECO:0000256" key="3">
    <source>
        <dbReference type="ARBA" id="ARBA00022729"/>
    </source>
</evidence>
<dbReference type="Proteomes" id="UP000265643">
    <property type="component" value="Unassembled WGS sequence"/>
</dbReference>
<sequence>MKKRLVSVLCAVAVLSTMLVGCSGGSGDKSDKASSDSKSENVMEGDVYKIIPEGDLVVGFTSGSSGTSWRDQMIDDFKEVAEEYKADGRLKDYKIVNNTTNGDATEQANIIRDFTADPDVNIIIVDANDSTALNEAIAEAQDAGKLVVIADTGCDAPGALNVQLDHTAWMKKNAEFIATALDGKGKLININGLDGNPADNARDKGLQEVLEENPDLEVVQKASGGWDQTQAKTACAQILSTTKDIDGIITQDGMAYGCLSACEDAGILPKAMIGDPGVAFFQEWKKLMDEGADFQACAQPNPPGIAASALRIAVNMAEGKELDESKLDGNIYYYQVQSFYTQDNFDDAMKLLDGKSDDYLLDEWFDEDGVQALFK</sequence>
<dbReference type="PROSITE" id="PS51257">
    <property type="entry name" value="PROKAR_LIPOPROTEIN"/>
    <property type="match status" value="1"/>
</dbReference>
<dbReference type="InterPro" id="IPR028082">
    <property type="entry name" value="Peripla_BP_I"/>
</dbReference>
<comment type="subcellular location">
    <subcellularLocation>
        <location evidence="1">Cell envelope</location>
    </subcellularLocation>
</comment>